<accession>A0A1M6LZN5</accession>
<organism evidence="1 2">
    <name type="scientific">Paramaledivibacter caminithermalis (strain DSM 15212 / CIP 107654 / DViRD3)</name>
    <name type="common">Clostridium caminithermale</name>
    <dbReference type="NCBI Taxonomy" id="1121301"/>
    <lineage>
        <taxon>Bacteria</taxon>
        <taxon>Bacillati</taxon>
        <taxon>Bacillota</taxon>
        <taxon>Clostridia</taxon>
        <taxon>Peptostreptococcales</taxon>
        <taxon>Caminicellaceae</taxon>
        <taxon>Paramaledivibacter</taxon>
    </lineage>
</organism>
<evidence type="ECO:0000313" key="2">
    <source>
        <dbReference type="Proteomes" id="UP000184465"/>
    </source>
</evidence>
<evidence type="ECO:0000313" key="1">
    <source>
        <dbReference type="EMBL" id="SHJ76739.1"/>
    </source>
</evidence>
<dbReference type="Proteomes" id="UP000184465">
    <property type="component" value="Unassembled WGS sequence"/>
</dbReference>
<name>A0A1M6LZN5_PARC5</name>
<dbReference type="AlphaFoldDB" id="A0A1M6LZN5"/>
<dbReference type="OrthoDB" id="1954999at2"/>
<dbReference type="RefSeq" id="WP_073147583.1">
    <property type="nucleotide sequence ID" value="NZ_FRAG01000008.1"/>
</dbReference>
<gene>
    <name evidence="1" type="ORF">SAMN02745912_01002</name>
</gene>
<proteinExistence type="predicted"/>
<reference evidence="1 2" key="1">
    <citation type="submission" date="2016-11" db="EMBL/GenBank/DDBJ databases">
        <authorList>
            <person name="Jaros S."/>
            <person name="Januszkiewicz K."/>
            <person name="Wedrychowicz H."/>
        </authorList>
    </citation>
    <scope>NUCLEOTIDE SEQUENCE [LARGE SCALE GENOMIC DNA]</scope>
    <source>
        <strain evidence="1 2">DSM 15212</strain>
    </source>
</reference>
<sequence length="81" mass="9316">MSDKSKDFFTILKSQTFLCLIKADKIKIAELNAAIALLIKCNIDFDVFFTAGTNRKDPEAILTVYINPNTNIDFKFEFDRF</sequence>
<protein>
    <submittedName>
        <fullName evidence="1">Uncharacterized protein</fullName>
    </submittedName>
</protein>
<dbReference type="EMBL" id="FRAG01000008">
    <property type="protein sequence ID" value="SHJ76739.1"/>
    <property type="molecule type" value="Genomic_DNA"/>
</dbReference>
<keyword evidence="2" id="KW-1185">Reference proteome</keyword>